<accession>A0A4Y2WAP1</accession>
<sequence length="101" mass="11851">MWQETKKIMMALDAHSIRPLPKKSEDPAPESTPSMHFLYLQKKLHEYMWMQEKQVYIVPYANIALDSLAKINTSHFRQGRGDAPAQIDMVDEQLEYEDIEL</sequence>
<evidence type="ECO:0000313" key="1">
    <source>
        <dbReference type="EMBL" id="GBO33971.1"/>
    </source>
</evidence>
<keyword evidence="2" id="KW-1185">Reference proteome</keyword>
<reference evidence="1 2" key="1">
    <citation type="journal article" date="2019" name="Sci. Rep.">
        <title>Orb-weaving spider Araneus ventricosus genome elucidates the spidroin gene catalogue.</title>
        <authorList>
            <person name="Kono N."/>
            <person name="Nakamura H."/>
            <person name="Ohtoshi R."/>
            <person name="Moran D.A.P."/>
            <person name="Shinohara A."/>
            <person name="Yoshida Y."/>
            <person name="Fujiwara M."/>
            <person name="Mori M."/>
            <person name="Tomita M."/>
            <person name="Arakawa K."/>
        </authorList>
    </citation>
    <scope>NUCLEOTIDE SEQUENCE [LARGE SCALE GENOMIC DNA]</scope>
</reference>
<evidence type="ECO:0000313" key="2">
    <source>
        <dbReference type="Proteomes" id="UP000499080"/>
    </source>
</evidence>
<dbReference type="Proteomes" id="UP000499080">
    <property type="component" value="Unassembled WGS sequence"/>
</dbReference>
<dbReference type="AlphaFoldDB" id="A0A4Y2WAP1"/>
<comment type="caution">
    <text evidence="1">The sequence shown here is derived from an EMBL/GenBank/DDBJ whole genome shotgun (WGS) entry which is preliminary data.</text>
</comment>
<protein>
    <submittedName>
        <fullName evidence="1">Uncharacterized protein</fullName>
    </submittedName>
</protein>
<gene>
    <name evidence="1" type="ORF">AVEN_192824_1</name>
</gene>
<dbReference type="EMBL" id="BGPR01057695">
    <property type="protein sequence ID" value="GBO33971.1"/>
    <property type="molecule type" value="Genomic_DNA"/>
</dbReference>
<organism evidence="1 2">
    <name type="scientific">Araneus ventricosus</name>
    <name type="common">Orbweaver spider</name>
    <name type="synonym">Epeira ventricosa</name>
    <dbReference type="NCBI Taxonomy" id="182803"/>
    <lineage>
        <taxon>Eukaryota</taxon>
        <taxon>Metazoa</taxon>
        <taxon>Ecdysozoa</taxon>
        <taxon>Arthropoda</taxon>
        <taxon>Chelicerata</taxon>
        <taxon>Arachnida</taxon>
        <taxon>Araneae</taxon>
        <taxon>Araneomorphae</taxon>
        <taxon>Entelegynae</taxon>
        <taxon>Araneoidea</taxon>
        <taxon>Araneidae</taxon>
        <taxon>Araneus</taxon>
    </lineage>
</organism>
<proteinExistence type="predicted"/>
<name>A0A4Y2WAP1_ARAVE</name>